<feature type="transmembrane region" description="Helical" evidence="1">
    <location>
        <begin position="315"/>
        <end position="338"/>
    </location>
</feature>
<accession>A0A1E5GK68</accession>
<dbReference type="Proteomes" id="UP000095094">
    <property type="component" value="Unassembled WGS sequence"/>
</dbReference>
<evidence type="ECO:0000256" key="2">
    <source>
        <dbReference type="SAM" id="SignalP"/>
    </source>
</evidence>
<evidence type="ECO:0000256" key="1">
    <source>
        <dbReference type="SAM" id="Phobius"/>
    </source>
</evidence>
<name>A0A1E5GK68_9ENTE</name>
<organism evidence="5 6">
    <name type="scientific">Enterococcus termitis</name>
    <dbReference type="NCBI Taxonomy" id="332950"/>
    <lineage>
        <taxon>Bacteria</taxon>
        <taxon>Bacillati</taxon>
        <taxon>Bacillota</taxon>
        <taxon>Bacilli</taxon>
        <taxon>Lactobacillales</taxon>
        <taxon>Enterococcaceae</taxon>
        <taxon>Enterococcus</taxon>
    </lineage>
</organism>
<comment type="caution">
    <text evidence="5">The sequence shown here is derived from an EMBL/GenBank/DDBJ whole genome shotgun (WGS) entry which is preliminary data.</text>
</comment>
<keyword evidence="2" id="KW-0732">Signal</keyword>
<keyword evidence="1" id="KW-1133">Transmembrane helix</keyword>
<evidence type="ECO:0000259" key="3">
    <source>
        <dbReference type="Pfam" id="PF06030"/>
    </source>
</evidence>
<evidence type="ECO:0000313" key="5">
    <source>
        <dbReference type="EMBL" id="OEG13098.1"/>
    </source>
</evidence>
<dbReference type="InterPro" id="IPR021759">
    <property type="entry name" value="WxLIP_HBD"/>
</dbReference>
<gene>
    <name evidence="5" type="ORF">BCR25_06300</name>
</gene>
<feature type="chain" id="PRO_5009177533" evidence="2">
    <location>
        <begin position="29"/>
        <end position="342"/>
    </location>
</feature>
<evidence type="ECO:0000259" key="4">
    <source>
        <dbReference type="Pfam" id="PF11797"/>
    </source>
</evidence>
<feature type="signal peptide" evidence="2">
    <location>
        <begin position="1"/>
        <end position="28"/>
    </location>
</feature>
<dbReference type="EMBL" id="MIJY01000023">
    <property type="protein sequence ID" value="OEG13098.1"/>
    <property type="molecule type" value="Genomic_DNA"/>
</dbReference>
<keyword evidence="1" id="KW-0472">Membrane</keyword>
<dbReference type="Pfam" id="PF11797">
    <property type="entry name" value="WxLIP_HBD"/>
    <property type="match status" value="1"/>
</dbReference>
<dbReference type="InterPro" id="IPR010317">
    <property type="entry name" value="WxLIP_PGBD"/>
</dbReference>
<dbReference type="Pfam" id="PF06030">
    <property type="entry name" value="WxLIP_PGBD"/>
    <property type="match status" value="1"/>
</dbReference>
<sequence length="342" mass="38491">MKYINLVKYSLIVSAICLIFFMPVDSHAAGMAYSVKATIPENQIDKEKTYFDLLVKPGATQELELEIKNTSKETLKLYVEPKVATTNQNGELEYSVQPKKYDSTLTYPITKLLSEKQAVTIDPLATKKVTFTLKVPQKAFSGKIVGGFNIYEQSNEKAAKEKSTDEEVQIKNLFSFVLGIQIRESTTEVKPKLKLNDVKASLFNYRTAITANIQNTEPTFLSALNVKGSIRKIGSKDGLFKFEQSDIAMAPNSNFDLPISLENQEIESGNYEITLAATSKQGKWNFTKRFNITNEEAKQFNAEAVELVEQSNNKMLIIMIVIGAVVFLMLVIIIILLWRKKQ</sequence>
<dbReference type="AlphaFoldDB" id="A0A1E5GK68"/>
<proteinExistence type="predicted"/>
<feature type="domain" description="WxL Interacting Protein peptidoglycan binding" evidence="3">
    <location>
        <begin position="33"/>
        <end position="151"/>
    </location>
</feature>
<dbReference type="OrthoDB" id="2148359at2"/>
<reference evidence="6" key="1">
    <citation type="submission" date="2016-09" db="EMBL/GenBank/DDBJ databases">
        <authorList>
            <person name="Gulvik C.A."/>
        </authorList>
    </citation>
    <scope>NUCLEOTIDE SEQUENCE [LARGE SCALE GENOMIC DNA]</scope>
    <source>
        <strain evidence="6">LMG 8895</strain>
    </source>
</reference>
<evidence type="ECO:0000313" key="6">
    <source>
        <dbReference type="Proteomes" id="UP000095094"/>
    </source>
</evidence>
<protein>
    <submittedName>
        <fullName evidence="5">Cell wall protein</fullName>
    </submittedName>
</protein>
<keyword evidence="6" id="KW-1185">Reference proteome</keyword>
<dbReference type="RefSeq" id="WP_069663796.1">
    <property type="nucleotide sequence ID" value="NZ_JBHUJJ010000001.1"/>
</dbReference>
<keyword evidence="1" id="KW-0812">Transmembrane</keyword>
<feature type="domain" description="WxL Interacting Protein host binding" evidence="4">
    <location>
        <begin position="166"/>
        <end position="301"/>
    </location>
</feature>